<evidence type="ECO:0000256" key="2">
    <source>
        <dbReference type="ARBA" id="ARBA00016512"/>
    </source>
</evidence>
<evidence type="ECO:0000313" key="9">
    <source>
        <dbReference type="EMBL" id="UJG44086.1"/>
    </source>
</evidence>
<feature type="compositionally biased region" description="Acidic residues" evidence="6">
    <location>
        <begin position="724"/>
        <end position="734"/>
    </location>
</feature>
<keyword evidence="5" id="KW-0106">Calcium</keyword>
<reference evidence="9" key="1">
    <citation type="journal article" date="2022" name="Nat. Microbiol.">
        <title>Unique mobile elements and scalable gene flow at the prokaryote-eukaryote boundary revealed by circularized Asgard archaea genomes.</title>
        <authorList>
            <person name="Wu F."/>
            <person name="Speth D.R."/>
            <person name="Philosof A."/>
            <person name="Cremiere A."/>
            <person name="Narayanan A."/>
            <person name="Barco R.A."/>
            <person name="Connon S.A."/>
            <person name="Amend J.P."/>
            <person name="Antoshechkin I.A."/>
            <person name="Orphan V.J."/>
        </authorList>
    </citation>
    <scope>NUCLEOTIDE SEQUENCE</scope>
    <source>
        <strain evidence="9">PR6</strain>
    </source>
</reference>
<name>A0A9Y1BRS3_9ARCH</name>
<evidence type="ECO:0000256" key="5">
    <source>
        <dbReference type="ARBA" id="ARBA00022837"/>
    </source>
</evidence>
<feature type="compositionally biased region" description="Acidic residues" evidence="6">
    <location>
        <begin position="841"/>
        <end position="851"/>
    </location>
</feature>
<feature type="compositionally biased region" description="Acidic residues" evidence="6">
    <location>
        <begin position="928"/>
        <end position="938"/>
    </location>
</feature>
<dbReference type="EMBL" id="CP084167">
    <property type="protein sequence ID" value="UJG44086.1"/>
    <property type="molecule type" value="Genomic_DNA"/>
</dbReference>
<dbReference type="Proteomes" id="UP001200513">
    <property type="component" value="Chromosome"/>
</dbReference>
<evidence type="ECO:0000256" key="3">
    <source>
        <dbReference type="ARBA" id="ARBA00022525"/>
    </source>
</evidence>
<evidence type="ECO:0000256" key="6">
    <source>
        <dbReference type="SAM" id="MobiDB-lite"/>
    </source>
</evidence>
<keyword evidence="3" id="KW-0964">Secreted</keyword>
<dbReference type="Gene3D" id="2.160.20.10">
    <property type="entry name" value="Single-stranded right-handed beta-helix, Pectin lyase-like"/>
    <property type="match status" value="1"/>
</dbReference>
<evidence type="ECO:0000259" key="8">
    <source>
        <dbReference type="Pfam" id="PF13229"/>
    </source>
</evidence>
<sequence>MIRFNKNLVRSILLLMLVVLIIRTSNPNKRISSNQDVLGFINDDTFPSYQLTDYVNTSILLDNDIVIQDGEECYIYNSILSFNLTDNGQYSIHVESGGHLYINNSTIKSIDPTLKYVIIAEKGSEIRIENSYLSDLGYRTSDFTKLTHGLVIQTDSALIRNTTFTNYFIAIRLYSSEVLSGITITNNSFISDGNNNEYYAAIRVDCSVDRLFITNNVFTAYSYSYSGLKLGSGTNCVISSNTFNNFGDAISLFGNLQDSQVSYNYIYDGRWSIEIWDGNNISIFGNKLYRNSCGFEIYGGSNLYLHENELFNETIRVFGGDFTNFNSINNKVNGKDIRFVLSQKDVLIESTTIEGELVLINSENVILKDFTCPISVYQSNNITLTDSIIKDGDVGVSVSETSKLKITSSIISGNSWGIIAWGNNLFIENCSFMKNGYTFRGVPFGYGFSKLKQLRISNSSFSDDNLNFPSSLEHALILGCNFINSNIVVNYPNATFLLNNFYNTKFTFYSSNSYFDNGIYGNYWNETTVIDSNGDLINDSSYSVSDNINDNFPLTIPTTYYKDYIYYAFSKSLGFPSYFSVKVLLLYDFYQIDSVIVNCVVDSFYNEKLVLDYDNITDTYKGTIDNGDIQNITISIEYSILPLDSDSDGLTDANEILIYDTDPYISDSDGDGYNDFEEVVSNTDPLDSTSNPESQQYTQDTDSDGLTDGDEVNTYGTDPLVSDTDSDGLTDGDEVNTCGTDPLVSDSDGDGMLDGWEVDNSLDPLTDDSSLDPDIDGLTNLEEYQAGTDPNNSDTDSDCLTDGDEVNTYGTDPLVSDTDSDCLTDGDEVNTYGTDPLVSDTDSDCLTDGDEVNTYGTDPLVSDTDSDCLTDGDEVNTYGTDPLVSDTDSDGLTDGDEVNTYGTDPTNSDSDSDGMPDGWEIEFSLDPLVDDSAEDPDSDGLTNLEEYQNNTDPLVSDTDGDGYSDGDEVNKGTDPTDSSNYPTTDTTENLTSNSSSSALFSLDFSSFVVFLSVLMIPVFIRLTSYYRRKQN</sequence>
<feature type="compositionally biased region" description="Polar residues" evidence="6">
    <location>
        <begin position="973"/>
        <end position="991"/>
    </location>
</feature>
<keyword evidence="4" id="KW-0732">Signal</keyword>
<keyword evidence="7" id="KW-0472">Membrane</keyword>
<comment type="subcellular location">
    <subcellularLocation>
        <location evidence="1">Secreted</location>
    </subcellularLocation>
</comment>
<dbReference type="Pfam" id="PF18884">
    <property type="entry name" value="TSP3_bac"/>
    <property type="match status" value="12"/>
</dbReference>
<feature type="compositionally biased region" description="Polar residues" evidence="6">
    <location>
        <begin position="900"/>
        <end position="909"/>
    </location>
</feature>
<dbReference type="SUPFAM" id="SSF51126">
    <property type="entry name" value="Pectin lyase-like"/>
    <property type="match status" value="2"/>
</dbReference>
<dbReference type="PANTHER" id="PTHR37467:SF1">
    <property type="entry name" value="EXPORTED CALCIUM-BINDING GLYCOPROTEIN"/>
    <property type="match status" value="1"/>
</dbReference>
<dbReference type="SMART" id="SM00710">
    <property type="entry name" value="PbH1"/>
    <property type="match status" value="9"/>
</dbReference>
<protein>
    <recommendedName>
        <fullName evidence="2">Probable pectate lyase C</fullName>
    </recommendedName>
</protein>
<dbReference type="PANTHER" id="PTHR37467">
    <property type="entry name" value="EXPORTED CALCIUM-BINDING GLYCOPROTEIN-RELATED"/>
    <property type="match status" value="1"/>
</dbReference>
<dbReference type="PROSITE" id="PS00018">
    <property type="entry name" value="EF_HAND_1"/>
    <property type="match status" value="1"/>
</dbReference>
<keyword evidence="7" id="KW-0812">Transmembrane</keyword>
<evidence type="ECO:0000256" key="7">
    <source>
        <dbReference type="SAM" id="Phobius"/>
    </source>
</evidence>
<feature type="compositionally biased region" description="Acidic residues" evidence="6">
    <location>
        <begin position="765"/>
        <end position="775"/>
    </location>
</feature>
<keyword evidence="7" id="KW-1133">Transmembrane helix</keyword>
<dbReference type="InterPro" id="IPR006626">
    <property type="entry name" value="PbH1"/>
</dbReference>
<dbReference type="InterPro" id="IPR053180">
    <property type="entry name" value="Ca-binding_acidic-repeat"/>
</dbReference>
<organism evidence="9">
    <name type="scientific">Candidatus Heimdallarchaeum endolithica</name>
    <dbReference type="NCBI Taxonomy" id="2876572"/>
    <lineage>
        <taxon>Archaea</taxon>
        <taxon>Promethearchaeati</taxon>
        <taxon>Candidatus Heimdallarchaeota</taxon>
        <taxon>Candidatus Heimdallarchaeia (ex Rinke et al. 2021) (nom. nud.)</taxon>
        <taxon>Candidatus Heimdallarchaeales</taxon>
        <taxon>Candidatus Heimdallarchaeaceae</taxon>
        <taxon>Candidatus Heimdallarchaeum</taxon>
    </lineage>
</organism>
<accession>A0A9Y1BRS3</accession>
<gene>
    <name evidence="9" type="ORF">K9W46_02635</name>
</gene>
<feature type="transmembrane region" description="Helical" evidence="7">
    <location>
        <begin position="998"/>
        <end position="1020"/>
    </location>
</feature>
<proteinExistence type="predicted"/>
<dbReference type="InterPro" id="IPR012334">
    <property type="entry name" value="Pectin_lyas_fold"/>
</dbReference>
<feature type="compositionally biased region" description="Acidic residues" evidence="6">
    <location>
        <begin position="795"/>
        <end position="805"/>
    </location>
</feature>
<feature type="compositionally biased region" description="Polar residues" evidence="6">
    <location>
        <begin position="680"/>
        <end position="700"/>
    </location>
</feature>
<evidence type="ECO:0000256" key="4">
    <source>
        <dbReference type="ARBA" id="ARBA00022729"/>
    </source>
</evidence>
<feature type="compositionally biased region" description="Acidic residues" evidence="6">
    <location>
        <begin position="818"/>
        <end position="828"/>
    </location>
</feature>
<feature type="compositionally biased region" description="Acidic residues" evidence="6">
    <location>
        <begin position="668"/>
        <end position="678"/>
    </location>
</feature>
<dbReference type="AlphaFoldDB" id="A0A9Y1BRS3"/>
<dbReference type="InterPro" id="IPR039448">
    <property type="entry name" value="Beta_helix"/>
</dbReference>
<dbReference type="InterPro" id="IPR011050">
    <property type="entry name" value="Pectin_lyase_fold/virulence"/>
</dbReference>
<feature type="compositionally biased region" description="Acidic residues" evidence="6">
    <location>
        <begin position="864"/>
        <end position="874"/>
    </location>
</feature>
<feature type="compositionally biased region" description="Acidic residues" evidence="6">
    <location>
        <begin position="701"/>
        <end position="711"/>
    </location>
</feature>
<dbReference type="InterPro" id="IPR059100">
    <property type="entry name" value="TSP3_bac"/>
</dbReference>
<feature type="compositionally biased region" description="Acidic residues" evidence="6">
    <location>
        <begin position="958"/>
        <end position="967"/>
    </location>
</feature>
<feature type="region of interest" description="Disordered" evidence="6">
    <location>
        <begin position="668"/>
        <end position="994"/>
    </location>
</feature>
<feature type="compositionally biased region" description="Acidic residues" evidence="6">
    <location>
        <begin position="887"/>
        <end position="897"/>
    </location>
</feature>
<dbReference type="Pfam" id="PF13229">
    <property type="entry name" value="Beta_helix"/>
    <property type="match status" value="1"/>
</dbReference>
<dbReference type="InterPro" id="IPR018247">
    <property type="entry name" value="EF_Hand_1_Ca_BS"/>
</dbReference>
<feature type="domain" description="Right handed beta helix" evidence="8">
    <location>
        <begin position="204"/>
        <end position="336"/>
    </location>
</feature>
<evidence type="ECO:0000256" key="1">
    <source>
        <dbReference type="ARBA" id="ARBA00004613"/>
    </source>
</evidence>